<reference evidence="1 2" key="1">
    <citation type="journal article" date="2019" name="Commun. Biol.">
        <title>The bagworm genome reveals a unique fibroin gene that provides high tensile strength.</title>
        <authorList>
            <person name="Kono N."/>
            <person name="Nakamura H."/>
            <person name="Ohtoshi R."/>
            <person name="Tomita M."/>
            <person name="Numata K."/>
            <person name="Arakawa K."/>
        </authorList>
    </citation>
    <scope>NUCLEOTIDE SEQUENCE [LARGE SCALE GENOMIC DNA]</scope>
</reference>
<gene>
    <name evidence="1" type="ORF">EVAR_46367_1</name>
</gene>
<name>A0A4C1WW07_EUMVA</name>
<evidence type="ECO:0000313" key="1">
    <source>
        <dbReference type="EMBL" id="GBP55070.1"/>
    </source>
</evidence>
<dbReference type="EMBL" id="BGZK01000660">
    <property type="protein sequence ID" value="GBP55070.1"/>
    <property type="molecule type" value="Genomic_DNA"/>
</dbReference>
<organism evidence="1 2">
    <name type="scientific">Eumeta variegata</name>
    <name type="common">Bagworm moth</name>
    <name type="synonym">Eumeta japonica</name>
    <dbReference type="NCBI Taxonomy" id="151549"/>
    <lineage>
        <taxon>Eukaryota</taxon>
        <taxon>Metazoa</taxon>
        <taxon>Ecdysozoa</taxon>
        <taxon>Arthropoda</taxon>
        <taxon>Hexapoda</taxon>
        <taxon>Insecta</taxon>
        <taxon>Pterygota</taxon>
        <taxon>Neoptera</taxon>
        <taxon>Endopterygota</taxon>
        <taxon>Lepidoptera</taxon>
        <taxon>Glossata</taxon>
        <taxon>Ditrysia</taxon>
        <taxon>Tineoidea</taxon>
        <taxon>Psychidae</taxon>
        <taxon>Oiketicinae</taxon>
        <taxon>Eumeta</taxon>
    </lineage>
</organism>
<proteinExistence type="predicted"/>
<sequence length="68" mass="7670">MIEIANSRSDVLGGRSVRDILRRVLAKALCHISEPFDFGCEIVRRIGDNIPWPTDKMIGRWRLVGGCC</sequence>
<dbReference type="AlphaFoldDB" id="A0A4C1WW07"/>
<protein>
    <submittedName>
        <fullName evidence="1">Uncharacterized protein</fullName>
    </submittedName>
</protein>
<comment type="caution">
    <text evidence="1">The sequence shown here is derived from an EMBL/GenBank/DDBJ whole genome shotgun (WGS) entry which is preliminary data.</text>
</comment>
<evidence type="ECO:0000313" key="2">
    <source>
        <dbReference type="Proteomes" id="UP000299102"/>
    </source>
</evidence>
<keyword evidence="2" id="KW-1185">Reference proteome</keyword>
<accession>A0A4C1WW07</accession>
<dbReference type="Proteomes" id="UP000299102">
    <property type="component" value="Unassembled WGS sequence"/>
</dbReference>